<feature type="transmembrane region" description="Helical" evidence="1">
    <location>
        <begin position="38"/>
        <end position="57"/>
    </location>
</feature>
<name>A0ABM0M7Q6_SACKO</name>
<dbReference type="RefSeq" id="XP_006816047.1">
    <property type="nucleotide sequence ID" value="XM_006815984.1"/>
</dbReference>
<organism evidence="2 3">
    <name type="scientific">Saccoglossus kowalevskii</name>
    <name type="common">Acorn worm</name>
    <dbReference type="NCBI Taxonomy" id="10224"/>
    <lineage>
        <taxon>Eukaryota</taxon>
        <taxon>Metazoa</taxon>
        <taxon>Hemichordata</taxon>
        <taxon>Enteropneusta</taxon>
        <taxon>Harrimaniidae</taxon>
        <taxon>Saccoglossus</taxon>
    </lineage>
</organism>
<accession>A0ABM0M7Q6</accession>
<sequence>MMDAKGNVFTGATLMIFGCIYLGLGITCLALRNYGWQIGFHLWGALVFIVTAVYGLLANNLKKRDLIHGYTIFCVACIATSIILIIGLSIGIANEYFGGYCTWFDWFMIDGCSAPVARMVIDIIYLCFASLGLVLAIGCTYVAGKYSHRAEEERVSKQKVYRN</sequence>
<feature type="transmembrane region" description="Helical" evidence="1">
    <location>
        <begin position="123"/>
        <end position="144"/>
    </location>
</feature>
<evidence type="ECO:0000313" key="2">
    <source>
        <dbReference type="Proteomes" id="UP000694865"/>
    </source>
</evidence>
<evidence type="ECO:0000256" key="1">
    <source>
        <dbReference type="SAM" id="Phobius"/>
    </source>
</evidence>
<dbReference type="Proteomes" id="UP000694865">
    <property type="component" value="Unplaced"/>
</dbReference>
<dbReference type="PROSITE" id="PS51257">
    <property type="entry name" value="PROKAR_LIPOPROTEIN"/>
    <property type="match status" value="1"/>
</dbReference>
<feature type="transmembrane region" description="Helical" evidence="1">
    <location>
        <begin position="12"/>
        <end position="32"/>
    </location>
</feature>
<keyword evidence="1" id="KW-0472">Membrane</keyword>
<feature type="transmembrane region" description="Helical" evidence="1">
    <location>
        <begin position="69"/>
        <end position="93"/>
    </location>
</feature>
<keyword evidence="1" id="KW-0812">Transmembrane</keyword>
<protein>
    <submittedName>
        <fullName evidence="3">Uncharacterized protein LOC102808667</fullName>
    </submittedName>
</protein>
<keyword evidence="2" id="KW-1185">Reference proteome</keyword>
<proteinExistence type="predicted"/>
<keyword evidence="1" id="KW-1133">Transmembrane helix</keyword>
<evidence type="ECO:0000313" key="3">
    <source>
        <dbReference type="RefSeq" id="XP_006816047.1"/>
    </source>
</evidence>
<dbReference type="GeneID" id="102808667"/>
<gene>
    <name evidence="3" type="primary">LOC102808667</name>
</gene>
<reference evidence="3" key="1">
    <citation type="submission" date="2025-08" db="UniProtKB">
        <authorList>
            <consortium name="RefSeq"/>
        </authorList>
    </citation>
    <scope>IDENTIFICATION</scope>
    <source>
        <tissue evidence="3">Testes</tissue>
    </source>
</reference>